<protein>
    <recommendedName>
        <fullName evidence="3">Glutamine--fructose-6-phosphate aminotransferase [isomerizing]</fullName>
        <ecNumber evidence="2">2.6.1.16</ecNumber>
    </recommendedName>
</protein>
<evidence type="ECO:0000313" key="9">
    <source>
        <dbReference type="Proteomes" id="UP000823918"/>
    </source>
</evidence>
<dbReference type="PANTHER" id="PTHR10937:SF0">
    <property type="entry name" value="GLUTAMINE--FRUCTOSE-6-PHOSPHATE TRANSAMINASE (ISOMERIZING)"/>
    <property type="match status" value="1"/>
</dbReference>
<dbReference type="CDD" id="cd00352">
    <property type="entry name" value="Gn_AT_II"/>
    <property type="match status" value="1"/>
</dbReference>
<evidence type="ECO:0000256" key="6">
    <source>
        <dbReference type="ARBA" id="ARBA00022962"/>
    </source>
</evidence>
<reference evidence="8" key="2">
    <citation type="submission" date="2021-04" db="EMBL/GenBank/DDBJ databases">
        <authorList>
            <person name="Gilroy R."/>
        </authorList>
    </citation>
    <scope>NUCLEOTIDE SEQUENCE</scope>
    <source>
        <strain evidence="8">5933</strain>
    </source>
</reference>
<proteinExistence type="predicted"/>
<dbReference type="InterPro" id="IPR017932">
    <property type="entry name" value="GATase_2_dom"/>
</dbReference>
<evidence type="ECO:0000256" key="1">
    <source>
        <dbReference type="ARBA" id="ARBA00001031"/>
    </source>
</evidence>
<dbReference type="AlphaFoldDB" id="A0A9D2Q2P1"/>
<evidence type="ECO:0000256" key="2">
    <source>
        <dbReference type="ARBA" id="ARBA00012916"/>
    </source>
</evidence>
<evidence type="ECO:0000259" key="7">
    <source>
        <dbReference type="PROSITE" id="PS51278"/>
    </source>
</evidence>
<dbReference type="InterPro" id="IPR029055">
    <property type="entry name" value="Ntn_hydrolases_N"/>
</dbReference>
<reference evidence="8" key="1">
    <citation type="journal article" date="2021" name="PeerJ">
        <title>Extensive microbial diversity within the chicken gut microbiome revealed by metagenomics and culture.</title>
        <authorList>
            <person name="Gilroy R."/>
            <person name="Ravi A."/>
            <person name="Getino M."/>
            <person name="Pursley I."/>
            <person name="Horton D.L."/>
            <person name="Alikhan N.F."/>
            <person name="Baker D."/>
            <person name="Gharbi K."/>
            <person name="Hall N."/>
            <person name="Watson M."/>
            <person name="Adriaenssens E.M."/>
            <person name="Foster-Nyarko E."/>
            <person name="Jarju S."/>
            <person name="Secka A."/>
            <person name="Antonio M."/>
            <person name="Oren A."/>
            <person name="Chaudhuri R.R."/>
            <person name="La Ragione R."/>
            <person name="Hildebrand F."/>
            <person name="Pallen M.J."/>
        </authorList>
    </citation>
    <scope>NUCLEOTIDE SEQUENCE</scope>
    <source>
        <strain evidence="8">5933</strain>
    </source>
</reference>
<dbReference type="EC" id="2.6.1.16" evidence="2"/>
<dbReference type="GO" id="GO:0004360">
    <property type="term" value="F:glutamine-fructose-6-phosphate transaminase (isomerizing) activity"/>
    <property type="evidence" value="ECO:0007669"/>
    <property type="project" value="UniProtKB-EC"/>
</dbReference>
<evidence type="ECO:0000313" key="8">
    <source>
        <dbReference type="EMBL" id="HJC71808.1"/>
    </source>
</evidence>
<evidence type="ECO:0000256" key="3">
    <source>
        <dbReference type="ARBA" id="ARBA00016090"/>
    </source>
</evidence>
<sequence length="327" mass="36354">MCGLFGFSDPKHTLTQKQLRKLTGCLATASEQRGTDASGIAYVHGQTLRIYKRPLSAHAMTWLIPAHTGTVMGHTRMTTQGNGAFNPNNHPFPGVCEQTHFALAHNGVLSNDEALKRRFHLPKSNIQTDSYVAVQLLEQEGALNAQTIGKTAALLEGSFSLSILDEFNQLYLVKGNSPLCIYRFENGLTCYASTAGILKEALARCGFLPANKEIISMLEGDILCIRPDGRLQMSRFDTSKLYKRLRWWDCGDYDDWSIKKYSGLYQEEEPASLDTLLETACNMGFLEEDIYLLLEEGFDESEIEALLNSPAAFYDLLADAAYARIDG</sequence>
<dbReference type="GO" id="GO:0006002">
    <property type="term" value="P:fructose 6-phosphate metabolic process"/>
    <property type="evidence" value="ECO:0007669"/>
    <property type="project" value="TreeGrafter"/>
</dbReference>
<gene>
    <name evidence="8" type="ORF">H9698_03310</name>
</gene>
<comment type="catalytic activity">
    <reaction evidence="1">
        <text>D-fructose 6-phosphate + L-glutamine = D-glucosamine 6-phosphate + L-glutamate</text>
        <dbReference type="Rhea" id="RHEA:13237"/>
        <dbReference type="ChEBI" id="CHEBI:29985"/>
        <dbReference type="ChEBI" id="CHEBI:58359"/>
        <dbReference type="ChEBI" id="CHEBI:58725"/>
        <dbReference type="ChEBI" id="CHEBI:61527"/>
        <dbReference type="EC" id="2.6.1.16"/>
    </reaction>
</comment>
<feature type="domain" description="Glutamine amidotransferase type-2" evidence="7">
    <location>
        <begin position="2"/>
        <end position="228"/>
    </location>
</feature>
<keyword evidence="6 8" id="KW-0315">Glutamine amidotransferase</keyword>
<comment type="caution">
    <text evidence="8">The sequence shown here is derived from an EMBL/GenBank/DDBJ whole genome shotgun (WGS) entry which is preliminary data.</text>
</comment>
<keyword evidence="5" id="KW-0808">Transferase</keyword>
<dbReference type="SUPFAM" id="SSF56235">
    <property type="entry name" value="N-terminal nucleophile aminohydrolases (Ntn hydrolases)"/>
    <property type="match status" value="1"/>
</dbReference>
<name>A0A9D2Q2P1_9FIRM</name>
<dbReference type="EMBL" id="DWWA01000018">
    <property type="protein sequence ID" value="HJC71808.1"/>
    <property type="molecule type" value="Genomic_DNA"/>
</dbReference>
<dbReference type="PANTHER" id="PTHR10937">
    <property type="entry name" value="GLUCOSAMINE--FRUCTOSE-6-PHOSPHATE AMINOTRANSFERASE, ISOMERIZING"/>
    <property type="match status" value="1"/>
</dbReference>
<dbReference type="PROSITE" id="PS51278">
    <property type="entry name" value="GATASE_TYPE_2"/>
    <property type="match status" value="1"/>
</dbReference>
<dbReference type="Gene3D" id="3.60.20.10">
    <property type="entry name" value="Glutamine Phosphoribosylpyrophosphate, subunit 1, domain 1"/>
    <property type="match status" value="1"/>
</dbReference>
<organism evidence="8 9">
    <name type="scientific">Candidatus Ruthenibacterium merdavium</name>
    <dbReference type="NCBI Taxonomy" id="2838752"/>
    <lineage>
        <taxon>Bacteria</taxon>
        <taxon>Bacillati</taxon>
        <taxon>Bacillota</taxon>
        <taxon>Clostridia</taxon>
        <taxon>Eubacteriales</taxon>
        <taxon>Oscillospiraceae</taxon>
        <taxon>Ruthenibacterium</taxon>
    </lineage>
</organism>
<evidence type="ECO:0000256" key="4">
    <source>
        <dbReference type="ARBA" id="ARBA00022576"/>
    </source>
</evidence>
<dbReference type="Proteomes" id="UP000823918">
    <property type="component" value="Unassembled WGS sequence"/>
</dbReference>
<keyword evidence="4" id="KW-0032">Aminotransferase</keyword>
<accession>A0A9D2Q2P1</accession>
<dbReference type="GO" id="GO:0006487">
    <property type="term" value="P:protein N-linked glycosylation"/>
    <property type="evidence" value="ECO:0007669"/>
    <property type="project" value="TreeGrafter"/>
</dbReference>
<dbReference type="Pfam" id="PF13522">
    <property type="entry name" value="GATase_6"/>
    <property type="match status" value="1"/>
</dbReference>
<evidence type="ECO:0000256" key="5">
    <source>
        <dbReference type="ARBA" id="ARBA00022679"/>
    </source>
</evidence>
<dbReference type="GO" id="GO:0006047">
    <property type="term" value="P:UDP-N-acetylglucosamine metabolic process"/>
    <property type="evidence" value="ECO:0007669"/>
    <property type="project" value="TreeGrafter"/>
</dbReference>